<dbReference type="EMBL" id="CP015879">
    <property type="protein sequence ID" value="ANI18684.1"/>
    <property type="molecule type" value="Genomic_DNA"/>
</dbReference>
<keyword evidence="1" id="KW-0732">Signal</keyword>
<feature type="signal peptide" evidence="1">
    <location>
        <begin position="1"/>
        <end position="29"/>
    </location>
</feature>
<dbReference type="Proteomes" id="UP000077748">
    <property type="component" value="Plasmid pRBL16"/>
</dbReference>
<geneLocation type="plasmid" evidence="3">
    <name>prbl16</name>
</geneLocation>
<proteinExistence type="predicted"/>
<name>A0A1A9KME7_9PSED</name>
<evidence type="ECO:0000313" key="2">
    <source>
        <dbReference type="EMBL" id="ANI18684.1"/>
    </source>
</evidence>
<dbReference type="InterPro" id="IPR010321">
    <property type="entry name" value="DUF922"/>
</dbReference>
<evidence type="ECO:0008006" key="4">
    <source>
        <dbReference type="Google" id="ProtNLM"/>
    </source>
</evidence>
<organism evidence="2 3">
    <name type="scientific">Pseudomonas citronellolis</name>
    <dbReference type="NCBI Taxonomy" id="53408"/>
    <lineage>
        <taxon>Bacteria</taxon>
        <taxon>Pseudomonadati</taxon>
        <taxon>Pseudomonadota</taxon>
        <taxon>Gammaproteobacteria</taxon>
        <taxon>Pseudomonadales</taxon>
        <taxon>Pseudomonadaceae</taxon>
        <taxon>Pseudomonas</taxon>
    </lineage>
</organism>
<dbReference type="Pfam" id="PF06037">
    <property type="entry name" value="DUF922"/>
    <property type="match status" value="1"/>
</dbReference>
<reference evidence="2 3" key="1">
    <citation type="submission" date="2016-05" db="EMBL/GenBank/DDBJ databases">
        <title>Genome Sequence of Pseudomonas citronellolis Strain SJTE-3, an Estrogens and Persistent Organic Pollutants degradation strain.</title>
        <authorList>
            <person name="Liang R."/>
        </authorList>
    </citation>
    <scope>NUCLEOTIDE SEQUENCE [LARGE SCALE GENOMIC DNA]</scope>
    <source>
        <strain evidence="2 3">SJTE-3</strain>
        <plasmid evidence="3">Plasmid prbl16</plasmid>
    </source>
</reference>
<gene>
    <name evidence="2" type="ORF">A9C11_31960</name>
</gene>
<evidence type="ECO:0000256" key="1">
    <source>
        <dbReference type="SAM" id="SignalP"/>
    </source>
</evidence>
<evidence type="ECO:0000313" key="3">
    <source>
        <dbReference type="Proteomes" id="UP000077748"/>
    </source>
</evidence>
<dbReference type="AlphaFoldDB" id="A0A1A9KME7"/>
<feature type="chain" id="PRO_5008391908" description="DUF922 domain-containing protein" evidence="1">
    <location>
        <begin position="30"/>
        <end position="207"/>
    </location>
</feature>
<protein>
    <recommendedName>
        <fullName evidence="4">DUF922 domain-containing protein</fullName>
    </recommendedName>
</protein>
<keyword evidence="2" id="KW-0614">Plasmid</keyword>
<accession>A0A1A9KME7</accession>
<sequence length="207" mass="22536">MAEFDSFRRGPSAMLLVMAAGLAPATVLADPTGEPVVNFKVEHYWVTGRSVQEIQASISENAPTRNGDTFYAGATVWNLDSSYDYVPLASGGCAISNPRVTVNITISLPALRDDVPRSPGVIREWNRFYIALRAHELLHAANGKRTAQTLLSRLSGVRTELPCERLSVVVSQAGQALIKKLGEYDSQLDQQTNHGSTQGALLDLRVR</sequence>